<evidence type="ECO:0000256" key="1">
    <source>
        <dbReference type="SAM" id="Phobius"/>
    </source>
</evidence>
<sequence>MRFIYVVNSIIILGWASLVYFTQPSHEQVSPNWWIDVLVLGGMIIFQLQMVVKSKTLYGFSIVMSYTLALLIGMRLMLSVDWLLTLKGIGFLLVSALCIFYLIGVRGFLRSDKGRAIMGQSTK</sequence>
<gene>
    <name evidence="2" type="ORF">Q9312_06715</name>
</gene>
<feature type="transmembrane region" description="Helical" evidence="1">
    <location>
        <begin position="33"/>
        <end position="52"/>
    </location>
</feature>
<name>A0AA51X8Y5_9GAMM</name>
<feature type="transmembrane region" description="Helical" evidence="1">
    <location>
        <begin position="57"/>
        <end position="77"/>
    </location>
</feature>
<proteinExistence type="predicted"/>
<keyword evidence="1" id="KW-1133">Transmembrane helix</keyword>
<dbReference type="KEGG" id="plei:Q9312_06715"/>
<keyword evidence="3" id="KW-1185">Reference proteome</keyword>
<keyword evidence="1" id="KW-0812">Transmembrane</keyword>
<dbReference type="Proteomes" id="UP001239782">
    <property type="component" value="Chromosome"/>
</dbReference>
<organism evidence="2 3">
    <name type="scientific">Pleionea litopenaei</name>
    <dbReference type="NCBI Taxonomy" id="3070815"/>
    <lineage>
        <taxon>Bacteria</taxon>
        <taxon>Pseudomonadati</taxon>
        <taxon>Pseudomonadota</taxon>
        <taxon>Gammaproteobacteria</taxon>
        <taxon>Oceanospirillales</taxon>
        <taxon>Pleioneaceae</taxon>
        <taxon>Pleionea</taxon>
    </lineage>
</organism>
<feature type="transmembrane region" description="Helical" evidence="1">
    <location>
        <begin position="89"/>
        <end position="109"/>
    </location>
</feature>
<reference evidence="2 3" key="1">
    <citation type="submission" date="2023-08" db="EMBL/GenBank/DDBJ databases">
        <title>Pleionea litopenaei sp. nov., isolated from stomach of juvenile Litopenaeus vannamei.</title>
        <authorList>
            <person name="Rho A.M."/>
            <person name="Hwang C.Y."/>
        </authorList>
    </citation>
    <scope>NUCLEOTIDE SEQUENCE [LARGE SCALE GENOMIC DNA]</scope>
    <source>
        <strain evidence="2 3">HL-JVS1</strain>
    </source>
</reference>
<evidence type="ECO:0000313" key="2">
    <source>
        <dbReference type="EMBL" id="WMS88600.1"/>
    </source>
</evidence>
<protein>
    <submittedName>
        <fullName evidence="2">Uncharacterized protein</fullName>
    </submittedName>
</protein>
<dbReference type="RefSeq" id="WP_309203817.1">
    <property type="nucleotide sequence ID" value="NZ_CP133548.1"/>
</dbReference>
<evidence type="ECO:0000313" key="3">
    <source>
        <dbReference type="Proteomes" id="UP001239782"/>
    </source>
</evidence>
<feature type="transmembrane region" description="Helical" evidence="1">
    <location>
        <begin position="5"/>
        <end position="21"/>
    </location>
</feature>
<keyword evidence="1" id="KW-0472">Membrane</keyword>
<dbReference type="AlphaFoldDB" id="A0AA51X8Y5"/>
<accession>A0AA51X8Y5</accession>
<dbReference type="EMBL" id="CP133548">
    <property type="protein sequence ID" value="WMS88600.1"/>
    <property type="molecule type" value="Genomic_DNA"/>
</dbReference>